<dbReference type="CDD" id="cd02120">
    <property type="entry name" value="PA_subtilisin_like"/>
    <property type="match status" value="1"/>
</dbReference>
<keyword evidence="5 7" id="KW-0720">Serine protease</keyword>
<feature type="domain" description="Inhibitor I9" evidence="9">
    <location>
        <begin position="35"/>
        <end position="105"/>
    </location>
</feature>
<evidence type="ECO:0000256" key="2">
    <source>
        <dbReference type="ARBA" id="ARBA00022670"/>
    </source>
</evidence>
<dbReference type="AlphaFoldDB" id="A0A1D6HUV9"/>
<evidence type="ECO:0000259" key="8">
    <source>
        <dbReference type="Pfam" id="PF00082"/>
    </source>
</evidence>
<proteinExistence type="inferred from homology"/>
<feature type="domain" description="Subtilisin-like protease fibronectin type-III" evidence="10">
    <location>
        <begin position="631"/>
        <end position="730"/>
    </location>
</feature>
<dbReference type="GO" id="GO:0004252">
    <property type="term" value="F:serine-type endopeptidase activity"/>
    <property type="evidence" value="ECO:0007669"/>
    <property type="project" value="UniProtKB-UniRule"/>
</dbReference>
<dbReference type="InterPro" id="IPR041469">
    <property type="entry name" value="Subtilisin-like_FN3"/>
</dbReference>
<name>A0A1D6HUV9_MAIZE</name>
<dbReference type="PROSITE" id="PS51892">
    <property type="entry name" value="SUBTILASE"/>
    <property type="match status" value="1"/>
</dbReference>
<dbReference type="Gene3D" id="3.50.30.30">
    <property type="match status" value="1"/>
</dbReference>
<dbReference type="InParanoid" id="A0A1D6HUV9"/>
<dbReference type="InterPro" id="IPR010259">
    <property type="entry name" value="S8pro/Inhibitor_I9"/>
</dbReference>
<evidence type="ECO:0000256" key="4">
    <source>
        <dbReference type="ARBA" id="ARBA00022801"/>
    </source>
</evidence>
<sequence length="744" mass="77306">MPRPRTVPPLLLLLLLLLVAVFATSEVPTSDGGQVYIVYLGHLPSTDADASEPGGFSAVEFAHHGLLNQVLDDGSSASDRILRSYKRSLNGFAAKLSEEEAHKLSGWAINKPFFSLLLFCMNGVVSVFPSKTLRPLTTRSWDFLGFPQTPKEELQLEGDVIVGMLDTALRMCSKIIGARSYDLTGSSSESSPLDDAGHGSHTASTVAGMAVANVSFYGLAAGTARGAVPGARLAIYKVCQGEGCSDADILAGFDDAIADGVDVISFSIGSSSPSDYFSDAQAIGSFHAMRRGVLTSAAAGNSGLDGGYVCNVAPWMLSVAASSIDRQFIDKIVLGNGQTIAGSSINTFATITNATLAFPANGSCDPESLVGGTYSYKGKIVLCPPQEGHLNDGSGPLLAGAAGAILVTRAPDVAFTLPLPGLMVTQDNFDQIMAYVNSTSNPVGTIDRTETTTNTQAPVPASFSSPGPNLITTGILKPDLSAPGVDIIASWSPLSSPSDNPNDTRKVQYNIISGTSMACPHASGAAAYVKSFHRDWSPAMIMSALITTATPMDTPGNSNATALKYGAGQLNPTKAHDPGLVYDALEGDYVAMLCAAGYTQKQLALITGSNTTACANSSTTTSPGLAASGGDLNYPTMAASVEPWSNFTVAFPRTVTNVGAAAAVVYDSNVEAADELVVDVSPTRLEFSAQNQKVSFTVIVSGVAMAEGEVRSAAVVWSSNEHEVRSPVVVYAATDDDDDAQQRA</sequence>
<protein>
    <submittedName>
        <fullName evidence="11">Subtilisin-like protease SBT4.4</fullName>
    </submittedName>
</protein>
<reference evidence="11" key="1">
    <citation type="submission" date="2015-12" db="EMBL/GenBank/DDBJ databases">
        <title>Update maize B73 reference genome by single molecule sequencing technologies.</title>
        <authorList>
            <consortium name="Maize Genome Sequencing Project"/>
            <person name="Ware D."/>
        </authorList>
    </citation>
    <scope>NUCLEOTIDE SEQUENCE [LARGE SCALE GENOMIC DNA]</scope>
    <source>
        <tissue evidence="11">Seedling</tissue>
    </source>
</reference>
<dbReference type="PROSITE" id="PS00138">
    <property type="entry name" value="SUBTILASE_SER"/>
    <property type="match status" value="1"/>
</dbReference>
<dbReference type="GO" id="GO:0006508">
    <property type="term" value="P:proteolysis"/>
    <property type="evidence" value="ECO:0007669"/>
    <property type="project" value="UniProtKB-KW"/>
</dbReference>
<dbReference type="eggNOG" id="ENOG502QRA7">
    <property type="taxonomic scope" value="Eukaryota"/>
</dbReference>
<evidence type="ECO:0000259" key="10">
    <source>
        <dbReference type="Pfam" id="PF17766"/>
    </source>
</evidence>
<dbReference type="Pfam" id="PF00082">
    <property type="entry name" value="Peptidase_S8"/>
    <property type="match status" value="1"/>
</dbReference>
<dbReference type="SUPFAM" id="SSF52743">
    <property type="entry name" value="Subtilisin-like"/>
    <property type="match status" value="1"/>
</dbReference>
<comment type="similarity">
    <text evidence="1 7">Belongs to the peptidase S8 family.</text>
</comment>
<dbReference type="Gene3D" id="2.60.40.2310">
    <property type="match status" value="1"/>
</dbReference>
<dbReference type="Pfam" id="PF05922">
    <property type="entry name" value="Inhibitor_I9"/>
    <property type="match status" value="1"/>
</dbReference>
<dbReference type="PANTHER" id="PTHR10795">
    <property type="entry name" value="PROPROTEIN CONVERTASE SUBTILISIN/KEXIN"/>
    <property type="match status" value="1"/>
</dbReference>
<dbReference type="OMA" id="KGVCQNF"/>
<evidence type="ECO:0000259" key="9">
    <source>
        <dbReference type="Pfam" id="PF05922"/>
    </source>
</evidence>
<evidence type="ECO:0000256" key="6">
    <source>
        <dbReference type="PIRSR" id="PIRSR615500-1"/>
    </source>
</evidence>
<dbReference type="InterPro" id="IPR036852">
    <property type="entry name" value="Peptidase_S8/S53_dom_sf"/>
</dbReference>
<accession>A0A1D6HUV9</accession>
<keyword evidence="3" id="KW-0732">Signal</keyword>
<feature type="active site" description="Charge relay system" evidence="6 7">
    <location>
        <position position="516"/>
    </location>
</feature>
<keyword evidence="2 7" id="KW-0645">Protease</keyword>
<gene>
    <name evidence="11" type="ORF">ZEAMMB73_Zm00001d019066</name>
</gene>
<evidence type="ECO:0000313" key="11">
    <source>
        <dbReference type="EMBL" id="ONM52082.1"/>
    </source>
</evidence>
<evidence type="ECO:0000256" key="7">
    <source>
        <dbReference type="PROSITE-ProRule" id="PRU01240"/>
    </source>
</evidence>
<dbReference type="Gene3D" id="3.40.50.200">
    <property type="entry name" value="Peptidase S8/S53 domain"/>
    <property type="match status" value="1"/>
</dbReference>
<feature type="domain" description="Peptidase S8/S53" evidence="8">
    <location>
        <begin position="188"/>
        <end position="568"/>
    </location>
</feature>
<dbReference type="InterPro" id="IPR000209">
    <property type="entry name" value="Peptidase_S8/S53_dom"/>
</dbReference>
<dbReference type="STRING" id="4577.A0A1D6HUV9"/>
<dbReference type="SMR" id="A0A1D6HUV9"/>
<dbReference type="InterPro" id="IPR023828">
    <property type="entry name" value="Peptidase_S8_Ser-AS"/>
</dbReference>
<evidence type="ECO:0000256" key="5">
    <source>
        <dbReference type="ARBA" id="ARBA00022825"/>
    </source>
</evidence>
<evidence type="ECO:0000256" key="3">
    <source>
        <dbReference type="ARBA" id="ARBA00022729"/>
    </source>
</evidence>
<dbReference type="InterPro" id="IPR045051">
    <property type="entry name" value="SBT"/>
</dbReference>
<dbReference type="PRINTS" id="PR00723">
    <property type="entry name" value="SUBTILISIN"/>
</dbReference>
<dbReference type="PaxDb" id="4577-GRMZM5G830839_P01"/>
<dbReference type="EMBL" id="CM007650">
    <property type="protein sequence ID" value="ONM52082.1"/>
    <property type="molecule type" value="Genomic_DNA"/>
</dbReference>
<dbReference type="InterPro" id="IPR037045">
    <property type="entry name" value="S8pro/Inhibitor_I9_sf"/>
</dbReference>
<feature type="active site" description="Charge relay system" evidence="6 7">
    <location>
        <position position="166"/>
    </location>
</feature>
<organism evidence="11">
    <name type="scientific">Zea mays</name>
    <name type="common">Maize</name>
    <dbReference type="NCBI Taxonomy" id="4577"/>
    <lineage>
        <taxon>Eukaryota</taxon>
        <taxon>Viridiplantae</taxon>
        <taxon>Streptophyta</taxon>
        <taxon>Embryophyta</taxon>
        <taxon>Tracheophyta</taxon>
        <taxon>Spermatophyta</taxon>
        <taxon>Magnoliopsida</taxon>
        <taxon>Liliopsida</taxon>
        <taxon>Poales</taxon>
        <taxon>Poaceae</taxon>
        <taxon>PACMAD clade</taxon>
        <taxon>Panicoideae</taxon>
        <taxon>Andropogonodae</taxon>
        <taxon>Andropogoneae</taxon>
        <taxon>Tripsacinae</taxon>
        <taxon>Zea</taxon>
    </lineage>
</organism>
<evidence type="ECO:0000256" key="1">
    <source>
        <dbReference type="ARBA" id="ARBA00011073"/>
    </source>
</evidence>
<keyword evidence="4 7" id="KW-0378">Hydrolase</keyword>
<dbReference type="Pfam" id="PF17766">
    <property type="entry name" value="fn3_6"/>
    <property type="match status" value="1"/>
</dbReference>
<feature type="active site" description="Charge relay system" evidence="6 7">
    <location>
        <position position="198"/>
    </location>
</feature>
<dbReference type="InterPro" id="IPR015500">
    <property type="entry name" value="Peptidase_S8_subtilisin-rel"/>
</dbReference>
<dbReference type="Gene3D" id="3.30.70.80">
    <property type="entry name" value="Peptidase S8 propeptide/proteinase inhibitor I9"/>
    <property type="match status" value="1"/>
</dbReference>